<evidence type="ECO:0000256" key="3">
    <source>
        <dbReference type="SAM" id="Phobius"/>
    </source>
</evidence>
<comment type="similarity">
    <text evidence="1">Belongs to the GDA1/CD39 NTPase family.</text>
</comment>
<evidence type="ECO:0008006" key="6">
    <source>
        <dbReference type="Google" id="ProtNLM"/>
    </source>
</evidence>
<dbReference type="InterPro" id="IPR000407">
    <property type="entry name" value="GDA1_CD39_NTPase"/>
</dbReference>
<keyword evidence="3" id="KW-0472">Membrane</keyword>
<dbReference type="EMBL" id="CAUEEQ010001747">
    <property type="protein sequence ID" value="CAJ0920734.1"/>
    <property type="molecule type" value="Genomic_DNA"/>
</dbReference>
<dbReference type="PANTHER" id="PTHR11782:SF99">
    <property type="entry name" value="ECTONUCLEOSIDE TRIPHOSPHATE DIPHOSPHOHYDROLASE 6"/>
    <property type="match status" value="1"/>
</dbReference>
<sequence>MLAVLRLIRKESPASLAISRSETTTMKIPKLPFLLFVALCITLYVSYLRWTPNTQTERSLPNLKSAYGSGRESAANEIFYGLMFDAGSTGTRVHVYKFSQTSSGAPHLEHELFKAIKPGLSEYADEPEKCAAGIKELLDIAIEEIPEHLRRSTPLVLKATAGLRLLPEEKALKLLDTVKNIFQSSPFLVGKERIFAWITVNFLTGSLTNPSAKLAGMLDLGGGSTQITFYPYEKGKHRVTKRRAALSNQMFTLDTSDMQTRLWENGRRDLLCARAASRGHFPEAPCSRALHLRTRGPRKMAAPTDERDDSADRALCLHATFTGAPAGYITNFVLFNRTFHLYSHSQGHAPLPIGGACHCAPAIGFSSGITEDINIATMNGNRISDHN</sequence>
<proteinExistence type="inferred from homology"/>
<keyword evidence="2" id="KW-0378">Hydrolase</keyword>
<comment type="caution">
    <text evidence="4">The sequence shown here is derived from an EMBL/GenBank/DDBJ whole genome shotgun (WGS) entry which is preliminary data.</text>
</comment>
<keyword evidence="5" id="KW-1185">Reference proteome</keyword>
<evidence type="ECO:0000313" key="4">
    <source>
        <dbReference type="EMBL" id="CAJ0920734.1"/>
    </source>
</evidence>
<keyword evidence="3" id="KW-1133">Transmembrane helix</keyword>
<gene>
    <name evidence="4" type="ORF">RIMI_LOCUS1353490</name>
</gene>
<reference evidence="4" key="1">
    <citation type="submission" date="2023-07" db="EMBL/GenBank/DDBJ databases">
        <authorList>
            <person name="Stuckert A."/>
        </authorList>
    </citation>
    <scope>NUCLEOTIDE SEQUENCE</scope>
</reference>
<name>A0ABN9KUX9_9NEOB</name>
<dbReference type="Pfam" id="PF01150">
    <property type="entry name" value="GDA1_CD39"/>
    <property type="match status" value="1"/>
</dbReference>
<evidence type="ECO:0000256" key="1">
    <source>
        <dbReference type="ARBA" id="ARBA00009283"/>
    </source>
</evidence>
<keyword evidence="3" id="KW-0812">Transmembrane</keyword>
<protein>
    <recommendedName>
        <fullName evidence="6">Ectonucleoside triphosphate diphosphohydrolase 6</fullName>
    </recommendedName>
</protein>
<organism evidence="4 5">
    <name type="scientific">Ranitomeya imitator</name>
    <name type="common">mimic poison frog</name>
    <dbReference type="NCBI Taxonomy" id="111125"/>
    <lineage>
        <taxon>Eukaryota</taxon>
        <taxon>Metazoa</taxon>
        <taxon>Chordata</taxon>
        <taxon>Craniata</taxon>
        <taxon>Vertebrata</taxon>
        <taxon>Euteleostomi</taxon>
        <taxon>Amphibia</taxon>
        <taxon>Batrachia</taxon>
        <taxon>Anura</taxon>
        <taxon>Neobatrachia</taxon>
        <taxon>Hyloidea</taxon>
        <taxon>Dendrobatidae</taxon>
        <taxon>Dendrobatinae</taxon>
        <taxon>Ranitomeya</taxon>
    </lineage>
</organism>
<accession>A0ABN9KUX9</accession>
<dbReference type="PANTHER" id="PTHR11782">
    <property type="entry name" value="ADENOSINE/GUANOSINE DIPHOSPHATASE"/>
    <property type="match status" value="1"/>
</dbReference>
<dbReference type="Proteomes" id="UP001176940">
    <property type="component" value="Unassembled WGS sequence"/>
</dbReference>
<evidence type="ECO:0000256" key="2">
    <source>
        <dbReference type="ARBA" id="ARBA00022801"/>
    </source>
</evidence>
<evidence type="ECO:0000313" key="5">
    <source>
        <dbReference type="Proteomes" id="UP001176940"/>
    </source>
</evidence>
<feature type="transmembrane region" description="Helical" evidence="3">
    <location>
        <begin position="31"/>
        <end position="50"/>
    </location>
</feature>
<dbReference type="Gene3D" id="3.30.420.40">
    <property type="match status" value="1"/>
</dbReference>